<dbReference type="Proteomes" id="UP000002146">
    <property type="component" value="Chromosome"/>
</dbReference>
<keyword evidence="3" id="KW-1185">Reference proteome</keyword>
<reference evidence="2 3" key="1">
    <citation type="journal article" date="2009" name="Stand. Genomic Sci.">
        <title>Complete genome sequence of Methanoculleus marisnigri Romesser et al. 1981 type strain JR1.</title>
        <authorList>
            <person name="Anderson I.J."/>
            <person name="Sieprawska-Lupa M."/>
            <person name="Lapidus A."/>
            <person name="Nolan M."/>
            <person name="Copeland A."/>
            <person name="Glavina Del Rio T."/>
            <person name="Tice H."/>
            <person name="Dalin E."/>
            <person name="Barry K."/>
            <person name="Saunders E."/>
            <person name="Han C."/>
            <person name="Brettin T."/>
            <person name="Detter J.C."/>
            <person name="Bruce D."/>
            <person name="Mikhailova N."/>
            <person name="Pitluck S."/>
            <person name="Hauser L."/>
            <person name="Land M."/>
            <person name="Lucas S."/>
            <person name="Richardson P."/>
            <person name="Whitman W.B."/>
            <person name="Kyrpides N.C."/>
        </authorList>
    </citation>
    <scope>NUCLEOTIDE SEQUENCE [LARGE SCALE GENOMIC DNA]</scope>
    <source>
        <strain evidence="3">ATCC 35101 / DSM 1498 / JR1</strain>
    </source>
</reference>
<dbReference type="KEGG" id="mem:Memar_0560"/>
<organism evidence="2 3">
    <name type="scientific">Methanoculleus marisnigri (strain ATCC 35101 / DSM 1498 / JR1)</name>
    <dbReference type="NCBI Taxonomy" id="368407"/>
    <lineage>
        <taxon>Archaea</taxon>
        <taxon>Methanobacteriati</taxon>
        <taxon>Methanobacteriota</taxon>
        <taxon>Stenosarchaea group</taxon>
        <taxon>Methanomicrobia</taxon>
        <taxon>Methanomicrobiales</taxon>
        <taxon>Methanomicrobiaceae</taxon>
        <taxon>Methanoculleus</taxon>
    </lineage>
</organism>
<accession>A3CSZ3</accession>
<dbReference type="AlphaFoldDB" id="A3CSZ3"/>
<dbReference type="EMBL" id="CP000562">
    <property type="protein sequence ID" value="ABN56493.1"/>
    <property type="molecule type" value="Genomic_DNA"/>
</dbReference>
<evidence type="ECO:0000313" key="3">
    <source>
        <dbReference type="Proteomes" id="UP000002146"/>
    </source>
</evidence>
<name>A3CSZ3_METMJ</name>
<feature type="region of interest" description="Disordered" evidence="1">
    <location>
        <begin position="1"/>
        <end position="42"/>
    </location>
</feature>
<sequence length="140" mass="14532">MSTEGAEEEAGGRAGWGLDISYEVETGEGGDPPSPPDGGRAPFLRNVALPVSPSSHLTVLTLTAFAPRTFGARTPAVPAVVPPYGDSPTVHCTGFFLYFSCVVASTRNPSGFSRSGSSHLTALTLRFFAPDGAHAPVLRT</sequence>
<evidence type="ECO:0000313" key="2">
    <source>
        <dbReference type="EMBL" id="ABN56493.1"/>
    </source>
</evidence>
<evidence type="ECO:0000256" key="1">
    <source>
        <dbReference type="SAM" id="MobiDB-lite"/>
    </source>
</evidence>
<proteinExistence type="predicted"/>
<protein>
    <submittedName>
        <fullName evidence="2">Uncharacterized protein</fullName>
    </submittedName>
</protein>
<dbReference type="HOGENOM" id="CLU_1830613_0_0_2"/>
<gene>
    <name evidence="2" type="ordered locus">Memar_0560</name>
</gene>